<accession>A0ACC1CSE4</accession>
<sequence length="145" mass="15987">MATTPGLKYVVITTLSCVPALVTRFQFPLREQQRICSNFAVANVHRRCYDTSNGIHADESGTAIDGVKAKGSYSYTDDDGKVYTIKYTADENGFRPIGDHLPTPPPIPIEIQAALNQIALDIETGNLDDGMYISYFENQLPLCIL</sequence>
<dbReference type="EMBL" id="CM034404">
    <property type="protein sequence ID" value="KAJ0174324.1"/>
    <property type="molecule type" value="Genomic_DNA"/>
</dbReference>
<comment type="caution">
    <text evidence="1">The sequence shown here is derived from an EMBL/GenBank/DDBJ whole genome shotgun (WGS) entry which is preliminary data.</text>
</comment>
<proteinExistence type="predicted"/>
<evidence type="ECO:0000313" key="2">
    <source>
        <dbReference type="Proteomes" id="UP000824533"/>
    </source>
</evidence>
<protein>
    <submittedName>
        <fullName evidence="1">Uncharacterized protein</fullName>
    </submittedName>
</protein>
<name>A0ACC1CSE4_9NEOP</name>
<organism evidence="1 2">
    <name type="scientific">Dendrolimus kikuchii</name>
    <dbReference type="NCBI Taxonomy" id="765133"/>
    <lineage>
        <taxon>Eukaryota</taxon>
        <taxon>Metazoa</taxon>
        <taxon>Ecdysozoa</taxon>
        <taxon>Arthropoda</taxon>
        <taxon>Hexapoda</taxon>
        <taxon>Insecta</taxon>
        <taxon>Pterygota</taxon>
        <taxon>Neoptera</taxon>
        <taxon>Endopterygota</taxon>
        <taxon>Lepidoptera</taxon>
        <taxon>Glossata</taxon>
        <taxon>Ditrysia</taxon>
        <taxon>Bombycoidea</taxon>
        <taxon>Lasiocampidae</taxon>
        <taxon>Dendrolimus</taxon>
    </lineage>
</organism>
<evidence type="ECO:0000313" key="1">
    <source>
        <dbReference type="EMBL" id="KAJ0174324.1"/>
    </source>
</evidence>
<keyword evidence="2" id="KW-1185">Reference proteome</keyword>
<dbReference type="Proteomes" id="UP000824533">
    <property type="component" value="Linkage Group LG18"/>
</dbReference>
<reference evidence="1 2" key="1">
    <citation type="journal article" date="2021" name="Front. Genet.">
        <title>Chromosome-Level Genome Assembly Reveals Significant Gene Expansion in the Toll and IMD Signaling Pathways of Dendrolimus kikuchii.</title>
        <authorList>
            <person name="Zhou J."/>
            <person name="Wu P."/>
            <person name="Xiong Z."/>
            <person name="Liu N."/>
            <person name="Zhao N."/>
            <person name="Ji M."/>
            <person name="Qiu Y."/>
            <person name="Yang B."/>
        </authorList>
    </citation>
    <scope>NUCLEOTIDE SEQUENCE [LARGE SCALE GENOMIC DNA]</scope>
    <source>
        <strain evidence="1">Ann1</strain>
    </source>
</reference>
<gene>
    <name evidence="1" type="ORF">K1T71_010470</name>
</gene>